<dbReference type="Proteomes" id="UP001500432">
    <property type="component" value="Unassembled WGS sequence"/>
</dbReference>
<keyword evidence="1" id="KW-0472">Membrane</keyword>
<dbReference type="RefSeq" id="WP_344301266.1">
    <property type="nucleotide sequence ID" value="NZ_BAAAQW010000014.1"/>
</dbReference>
<protein>
    <submittedName>
        <fullName evidence="2">Uncharacterized protein</fullName>
    </submittedName>
</protein>
<evidence type="ECO:0000313" key="3">
    <source>
        <dbReference type="Proteomes" id="UP001500432"/>
    </source>
</evidence>
<evidence type="ECO:0000256" key="1">
    <source>
        <dbReference type="SAM" id="Phobius"/>
    </source>
</evidence>
<proteinExistence type="predicted"/>
<keyword evidence="3" id="KW-1185">Reference proteome</keyword>
<evidence type="ECO:0000313" key="2">
    <source>
        <dbReference type="EMBL" id="GAA2203561.1"/>
    </source>
</evidence>
<comment type="caution">
    <text evidence="2">The sequence shown here is derived from an EMBL/GenBank/DDBJ whole genome shotgun (WGS) entry which is preliminary data.</text>
</comment>
<organism evidence="2 3">
    <name type="scientific">Sinomonas flava</name>
    <dbReference type="NCBI Taxonomy" id="496857"/>
    <lineage>
        <taxon>Bacteria</taxon>
        <taxon>Bacillati</taxon>
        <taxon>Actinomycetota</taxon>
        <taxon>Actinomycetes</taxon>
        <taxon>Micrococcales</taxon>
        <taxon>Micrococcaceae</taxon>
        <taxon>Sinomonas</taxon>
    </lineage>
</organism>
<gene>
    <name evidence="2" type="ORF">GCM10009849_36440</name>
</gene>
<feature type="transmembrane region" description="Helical" evidence="1">
    <location>
        <begin position="30"/>
        <end position="51"/>
    </location>
</feature>
<keyword evidence="1" id="KW-1133">Transmembrane helix</keyword>
<name>A0ABN3C2W7_9MICC</name>
<reference evidence="2 3" key="1">
    <citation type="journal article" date="2019" name="Int. J. Syst. Evol. Microbiol.">
        <title>The Global Catalogue of Microorganisms (GCM) 10K type strain sequencing project: providing services to taxonomists for standard genome sequencing and annotation.</title>
        <authorList>
            <consortium name="The Broad Institute Genomics Platform"/>
            <consortium name="The Broad Institute Genome Sequencing Center for Infectious Disease"/>
            <person name="Wu L."/>
            <person name="Ma J."/>
        </authorList>
    </citation>
    <scope>NUCLEOTIDE SEQUENCE [LARGE SCALE GENOMIC DNA]</scope>
    <source>
        <strain evidence="2 3">JCM 16034</strain>
    </source>
</reference>
<keyword evidence="1" id="KW-0812">Transmembrane</keyword>
<dbReference type="EMBL" id="BAAAQW010000014">
    <property type="protein sequence ID" value="GAA2203561.1"/>
    <property type="molecule type" value="Genomic_DNA"/>
</dbReference>
<accession>A0ABN3C2W7</accession>
<sequence length="58" mass="6192">MDTPLTALASAARFEADGIYLGWGSFTVQLGNLIVISVMILLFIAALLLPFPGGRGRR</sequence>